<keyword evidence="13" id="KW-1185">Reference proteome</keyword>
<dbReference type="PROSITE" id="PS50866">
    <property type="entry name" value="GOLD"/>
    <property type="match status" value="1"/>
</dbReference>
<gene>
    <name evidence="12" type="ORF">V1264_018515</name>
</gene>
<keyword evidence="3 8" id="KW-0812">Transmembrane</keyword>
<dbReference type="InterPro" id="IPR036598">
    <property type="entry name" value="GOLD_dom_sf"/>
</dbReference>
<evidence type="ECO:0000256" key="7">
    <source>
        <dbReference type="ARBA" id="ARBA00037847"/>
    </source>
</evidence>
<feature type="signal peptide" evidence="10">
    <location>
        <begin position="1"/>
        <end position="33"/>
    </location>
</feature>
<evidence type="ECO:0000313" key="12">
    <source>
        <dbReference type="EMBL" id="KAK7103651.1"/>
    </source>
</evidence>
<feature type="transmembrane region" description="Helical" evidence="9">
    <location>
        <begin position="191"/>
        <end position="215"/>
    </location>
</feature>
<dbReference type="GO" id="GO:0016020">
    <property type="term" value="C:membrane"/>
    <property type="evidence" value="ECO:0007669"/>
    <property type="project" value="UniProtKB-SubCell"/>
</dbReference>
<name>A0AAN9GCV2_9CAEN</name>
<evidence type="ECO:0000256" key="2">
    <source>
        <dbReference type="ARBA" id="ARBA00007104"/>
    </source>
</evidence>
<evidence type="ECO:0000256" key="10">
    <source>
        <dbReference type="SAM" id="SignalP"/>
    </source>
</evidence>
<keyword evidence="6 9" id="KW-0472">Membrane</keyword>
<dbReference type="EMBL" id="JBAMIC010000008">
    <property type="protein sequence ID" value="KAK7103651.1"/>
    <property type="molecule type" value="Genomic_DNA"/>
</dbReference>
<dbReference type="SMART" id="SM01190">
    <property type="entry name" value="EMP24_GP25L"/>
    <property type="match status" value="1"/>
</dbReference>
<evidence type="ECO:0000256" key="8">
    <source>
        <dbReference type="RuleBase" id="RU003827"/>
    </source>
</evidence>
<dbReference type="Proteomes" id="UP001374579">
    <property type="component" value="Unassembled WGS sequence"/>
</dbReference>
<feature type="chain" id="PRO_5042983758" description="GOLD domain-containing protein" evidence="10">
    <location>
        <begin position="34"/>
        <end position="238"/>
    </location>
</feature>
<evidence type="ECO:0000256" key="1">
    <source>
        <dbReference type="ARBA" id="ARBA00004479"/>
    </source>
</evidence>
<comment type="similarity">
    <text evidence="2 8">Belongs to the EMP24/GP25L family.</text>
</comment>
<evidence type="ECO:0000256" key="6">
    <source>
        <dbReference type="ARBA" id="ARBA00023136"/>
    </source>
</evidence>
<dbReference type="SUPFAM" id="SSF101576">
    <property type="entry name" value="Supernatant protein factor (SPF), C-terminal domain"/>
    <property type="match status" value="1"/>
</dbReference>
<evidence type="ECO:0000256" key="3">
    <source>
        <dbReference type="ARBA" id="ARBA00022692"/>
    </source>
</evidence>
<keyword evidence="5 9" id="KW-1133">Transmembrane helix</keyword>
<protein>
    <recommendedName>
        <fullName evidence="11">GOLD domain-containing protein</fullName>
    </recommendedName>
</protein>
<evidence type="ECO:0000256" key="4">
    <source>
        <dbReference type="ARBA" id="ARBA00022729"/>
    </source>
</evidence>
<organism evidence="12 13">
    <name type="scientific">Littorina saxatilis</name>
    <dbReference type="NCBI Taxonomy" id="31220"/>
    <lineage>
        <taxon>Eukaryota</taxon>
        <taxon>Metazoa</taxon>
        <taxon>Spiralia</taxon>
        <taxon>Lophotrochozoa</taxon>
        <taxon>Mollusca</taxon>
        <taxon>Gastropoda</taxon>
        <taxon>Caenogastropoda</taxon>
        <taxon>Littorinimorpha</taxon>
        <taxon>Littorinoidea</taxon>
        <taxon>Littorinidae</taxon>
        <taxon>Littorina</taxon>
    </lineage>
</organism>
<feature type="domain" description="GOLD" evidence="11">
    <location>
        <begin position="48"/>
        <end position="129"/>
    </location>
</feature>
<comment type="caution">
    <text evidence="12">The sequence shown here is derived from an EMBL/GenBank/DDBJ whole genome shotgun (WGS) entry which is preliminary data.</text>
</comment>
<proteinExistence type="inferred from homology"/>
<accession>A0AAN9GCV2</accession>
<dbReference type="Pfam" id="PF01105">
    <property type="entry name" value="EMP24_GP25L"/>
    <property type="match status" value="1"/>
</dbReference>
<dbReference type="AlphaFoldDB" id="A0AAN9GCV2"/>
<sequence length="238" mass="27112">MLHTMQSPRASVRQLFAVTCTVLLALHVNPVSSHGGRQMTYIVSKQEMACFSNVWKDSEKIFFEYQVVRGGQKDLNVQIITPNGMVLYDKERATSDEVTFTPQNGEFKFCFSNEFSKMTDKVVTFSLRPAFTSSLSEEIGDTVPRVKKSSETSCDVIHEATSAALDFQRKYRIRESIGRHLAEQLNRMVTWWSMGQSLVVMLCSVGQVLVLRTFFMEKRSSTKLPEGEPHEKQVITYT</sequence>
<evidence type="ECO:0000313" key="13">
    <source>
        <dbReference type="Proteomes" id="UP001374579"/>
    </source>
</evidence>
<dbReference type="PANTHER" id="PTHR22811">
    <property type="entry name" value="TRANSMEMBRANE EMP24 DOMAIN-CONTAINING PROTEIN"/>
    <property type="match status" value="1"/>
</dbReference>
<evidence type="ECO:0000256" key="9">
    <source>
        <dbReference type="SAM" id="Phobius"/>
    </source>
</evidence>
<evidence type="ECO:0000259" key="11">
    <source>
        <dbReference type="PROSITE" id="PS50866"/>
    </source>
</evidence>
<reference evidence="12 13" key="1">
    <citation type="submission" date="2024-02" db="EMBL/GenBank/DDBJ databases">
        <title>Chromosome-scale genome assembly of the rough periwinkle Littorina saxatilis.</title>
        <authorList>
            <person name="De Jode A."/>
            <person name="Faria R."/>
            <person name="Formenti G."/>
            <person name="Sims Y."/>
            <person name="Smith T.P."/>
            <person name="Tracey A."/>
            <person name="Wood J.M.D."/>
            <person name="Zagrodzka Z.B."/>
            <person name="Johannesson K."/>
            <person name="Butlin R.K."/>
            <person name="Leder E.H."/>
        </authorList>
    </citation>
    <scope>NUCLEOTIDE SEQUENCE [LARGE SCALE GENOMIC DNA]</scope>
    <source>
        <strain evidence="12">Snail1</strain>
        <tissue evidence="12">Muscle</tissue>
    </source>
</reference>
<comment type="subcellular location">
    <subcellularLocation>
        <location evidence="7">Endomembrane system</location>
        <topology evidence="7">Single-pass membrane protein</topology>
    </subcellularLocation>
    <subcellularLocation>
        <location evidence="1 8">Membrane</location>
        <topology evidence="1 8">Single-pass type I membrane protein</topology>
    </subcellularLocation>
</comment>
<keyword evidence="4 10" id="KW-0732">Signal</keyword>
<dbReference type="GO" id="GO:0012505">
    <property type="term" value="C:endomembrane system"/>
    <property type="evidence" value="ECO:0007669"/>
    <property type="project" value="UniProtKB-SubCell"/>
</dbReference>
<evidence type="ECO:0000256" key="5">
    <source>
        <dbReference type="ARBA" id="ARBA00022989"/>
    </source>
</evidence>
<dbReference type="InterPro" id="IPR015720">
    <property type="entry name" value="Emp24-like"/>
</dbReference>
<dbReference type="InterPro" id="IPR009038">
    <property type="entry name" value="GOLD_dom"/>
</dbReference>